<comment type="subcellular location">
    <subcellularLocation>
        <location evidence="1 7">Cell membrane</location>
        <topology evidence="1 7">Multi-pass membrane protein</topology>
    </subcellularLocation>
</comment>
<protein>
    <submittedName>
        <fullName evidence="9">Peptide/nickel transport system permease protein</fullName>
    </submittedName>
</protein>
<comment type="similarity">
    <text evidence="7">Belongs to the binding-protein-dependent transport system permease family.</text>
</comment>
<dbReference type="Gene3D" id="1.10.3720.10">
    <property type="entry name" value="MetI-like"/>
    <property type="match status" value="1"/>
</dbReference>
<evidence type="ECO:0000256" key="1">
    <source>
        <dbReference type="ARBA" id="ARBA00004651"/>
    </source>
</evidence>
<evidence type="ECO:0000256" key="5">
    <source>
        <dbReference type="ARBA" id="ARBA00022989"/>
    </source>
</evidence>
<reference evidence="9 10" key="1">
    <citation type="submission" date="2019-03" db="EMBL/GenBank/DDBJ databases">
        <title>Genomic Encyclopedia of Type Strains, Phase IV (KMG-IV): sequencing the most valuable type-strain genomes for metagenomic binning, comparative biology and taxonomic classification.</title>
        <authorList>
            <person name="Goeker M."/>
        </authorList>
    </citation>
    <scope>NUCLEOTIDE SEQUENCE [LARGE SCALE GENOMIC DNA]</scope>
    <source>
        <strain evidence="9 10">DSM 25964</strain>
    </source>
</reference>
<evidence type="ECO:0000313" key="9">
    <source>
        <dbReference type="EMBL" id="TDY61300.1"/>
    </source>
</evidence>
<dbReference type="InterPro" id="IPR035906">
    <property type="entry name" value="MetI-like_sf"/>
</dbReference>
<keyword evidence="10" id="KW-1185">Reference proteome</keyword>
<feature type="transmembrane region" description="Helical" evidence="7">
    <location>
        <begin position="93"/>
        <end position="116"/>
    </location>
</feature>
<evidence type="ECO:0000256" key="6">
    <source>
        <dbReference type="ARBA" id="ARBA00023136"/>
    </source>
</evidence>
<dbReference type="PANTHER" id="PTHR43386">
    <property type="entry name" value="OLIGOPEPTIDE TRANSPORT SYSTEM PERMEASE PROTEIN APPC"/>
    <property type="match status" value="1"/>
</dbReference>
<dbReference type="Pfam" id="PF12911">
    <property type="entry name" value="OppC_N"/>
    <property type="match status" value="1"/>
</dbReference>
<dbReference type="Pfam" id="PF00528">
    <property type="entry name" value="BPD_transp_1"/>
    <property type="match status" value="1"/>
</dbReference>
<organism evidence="9 10">
    <name type="scientific">Aminivibrio pyruvatiphilus</name>
    <dbReference type="NCBI Taxonomy" id="1005740"/>
    <lineage>
        <taxon>Bacteria</taxon>
        <taxon>Thermotogati</taxon>
        <taxon>Synergistota</taxon>
        <taxon>Synergistia</taxon>
        <taxon>Synergistales</taxon>
        <taxon>Aminobacteriaceae</taxon>
        <taxon>Aminivibrio</taxon>
    </lineage>
</organism>
<feature type="transmembrane region" description="Helical" evidence="7">
    <location>
        <begin position="251"/>
        <end position="277"/>
    </location>
</feature>
<evidence type="ECO:0000256" key="2">
    <source>
        <dbReference type="ARBA" id="ARBA00022448"/>
    </source>
</evidence>
<sequence>MFMGKKSSRSMSPLQETIYRFSQNKVSLIGLAVVILLLLVIIFGEFVTPFENGVKQNIRIRLQGPSAEHWFGTDAYGRDIFTRVLHGTKYTMMIAFPATFIAEVIGIILGACAAFYSRWFDNILMRVLDVFQAIPGQLLALAVVAALGGSIFNLVIAMLIARIPASVRTARSIMISLVGQEYIDAARSYGSRDYHLIFRHVIPNSLGAMIVSMTINLSAITLQVSSMSYIGLGVSPPTPEWGALLSEAREFIITAPHMIIFPGIAILLTALSFNLVGDGLRDALDPRLRD</sequence>
<proteinExistence type="inferred from homology"/>
<dbReference type="Proteomes" id="UP000295066">
    <property type="component" value="Unassembled WGS sequence"/>
</dbReference>
<name>A0A4R8M7A4_9BACT</name>
<evidence type="ECO:0000256" key="3">
    <source>
        <dbReference type="ARBA" id="ARBA00022475"/>
    </source>
</evidence>
<feature type="transmembrane region" description="Helical" evidence="7">
    <location>
        <begin position="26"/>
        <end position="47"/>
    </location>
</feature>
<dbReference type="OrthoDB" id="3105at2"/>
<dbReference type="InterPro" id="IPR025966">
    <property type="entry name" value="OppC_N"/>
</dbReference>
<accession>A0A4R8M7A4</accession>
<dbReference type="CDD" id="cd06261">
    <property type="entry name" value="TM_PBP2"/>
    <property type="match status" value="1"/>
</dbReference>
<gene>
    <name evidence="9" type="ORF">C8D99_106155</name>
</gene>
<keyword evidence="5 7" id="KW-1133">Transmembrane helix</keyword>
<keyword evidence="6 7" id="KW-0472">Membrane</keyword>
<comment type="caution">
    <text evidence="9">The sequence shown here is derived from an EMBL/GenBank/DDBJ whole genome shotgun (WGS) entry which is preliminary data.</text>
</comment>
<dbReference type="PANTHER" id="PTHR43386:SF1">
    <property type="entry name" value="D,D-DIPEPTIDE TRANSPORT SYSTEM PERMEASE PROTEIN DDPC-RELATED"/>
    <property type="match status" value="1"/>
</dbReference>
<feature type="transmembrane region" description="Helical" evidence="7">
    <location>
        <begin position="136"/>
        <end position="161"/>
    </location>
</feature>
<keyword evidence="2 7" id="KW-0813">Transport</keyword>
<dbReference type="InterPro" id="IPR000515">
    <property type="entry name" value="MetI-like"/>
</dbReference>
<evidence type="ECO:0000313" key="10">
    <source>
        <dbReference type="Proteomes" id="UP000295066"/>
    </source>
</evidence>
<dbReference type="GO" id="GO:0005886">
    <property type="term" value="C:plasma membrane"/>
    <property type="evidence" value="ECO:0007669"/>
    <property type="project" value="UniProtKB-SubCell"/>
</dbReference>
<dbReference type="AlphaFoldDB" id="A0A4R8M7A4"/>
<keyword evidence="4 7" id="KW-0812">Transmembrane</keyword>
<dbReference type="InterPro" id="IPR050366">
    <property type="entry name" value="BP-dependent_transpt_permease"/>
</dbReference>
<feature type="transmembrane region" description="Helical" evidence="7">
    <location>
        <begin position="206"/>
        <end position="231"/>
    </location>
</feature>
<dbReference type="EMBL" id="SORI01000006">
    <property type="protein sequence ID" value="TDY61300.1"/>
    <property type="molecule type" value="Genomic_DNA"/>
</dbReference>
<dbReference type="PROSITE" id="PS50928">
    <property type="entry name" value="ABC_TM1"/>
    <property type="match status" value="1"/>
</dbReference>
<dbReference type="RefSeq" id="WP_133957349.1">
    <property type="nucleotide sequence ID" value="NZ_SORI01000006.1"/>
</dbReference>
<feature type="domain" description="ABC transmembrane type-1" evidence="8">
    <location>
        <begin position="88"/>
        <end position="277"/>
    </location>
</feature>
<keyword evidence="3" id="KW-1003">Cell membrane</keyword>
<evidence type="ECO:0000256" key="7">
    <source>
        <dbReference type="RuleBase" id="RU363032"/>
    </source>
</evidence>
<dbReference type="SUPFAM" id="SSF161098">
    <property type="entry name" value="MetI-like"/>
    <property type="match status" value="1"/>
</dbReference>
<evidence type="ECO:0000259" key="8">
    <source>
        <dbReference type="PROSITE" id="PS50928"/>
    </source>
</evidence>
<evidence type="ECO:0000256" key="4">
    <source>
        <dbReference type="ARBA" id="ARBA00022692"/>
    </source>
</evidence>
<dbReference type="GO" id="GO:0055085">
    <property type="term" value="P:transmembrane transport"/>
    <property type="evidence" value="ECO:0007669"/>
    <property type="project" value="InterPro"/>
</dbReference>